<sequence>MEGSVRSKDLVGVLSMDSDFAFESSITTILLLYNEFIQGTRSREAYAVAAKSGPVGQRFAQGTKVIAEGGYEFLGIIGDHQFCSSDKYCVLVKALRNTL</sequence>
<evidence type="ECO:0000313" key="1">
    <source>
        <dbReference type="EMBL" id="CAI9276437.1"/>
    </source>
</evidence>
<keyword evidence="2" id="KW-1185">Reference proteome</keyword>
<evidence type="ECO:0000313" key="2">
    <source>
        <dbReference type="Proteomes" id="UP001177003"/>
    </source>
</evidence>
<gene>
    <name evidence="1" type="ORF">LSALG_LOCUS16412</name>
</gene>
<dbReference type="EMBL" id="OX465079">
    <property type="protein sequence ID" value="CAI9276437.1"/>
    <property type="molecule type" value="Genomic_DNA"/>
</dbReference>
<protein>
    <submittedName>
        <fullName evidence="1">Uncharacterized protein</fullName>
    </submittedName>
</protein>
<dbReference type="AlphaFoldDB" id="A0AA35YM95"/>
<accession>A0AA35YM95</accession>
<reference evidence="1" key="1">
    <citation type="submission" date="2023-04" db="EMBL/GenBank/DDBJ databases">
        <authorList>
            <person name="Vijverberg K."/>
            <person name="Xiong W."/>
            <person name="Schranz E."/>
        </authorList>
    </citation>
    <scope>NUCLEOTIDE SEQUENCE</scope>
</reference>
<proteinExistence type="predicted"/>
<name>A0AA35YM95_LACSI</name>
<organism evidence="1 2">
    <name type="scientific">Lactuca saligna</name>
    <name type="common">Willowleaf lettuce</name>
    <dbReference type="NCBI Taxonomy" id="75948"/>
    <lineage>
        <taxon>Eukaryota</taxon>
        <taxon>Viridiplantae</taxon>
        <taxon>Streptophyta</taxon>
        <taxon>Embryophyta</taxon>
        <taxon>Tracheophyta</taxon>
        <taxon>Spermatophyta</taxon>
        <taxon>Magnoliopsida</taxon>
        <taxon>eudicotyledons</taxon>
        <taxon>Gunneridae</taxon>
        <taxon>Pentapetalae</taxon>
        <taxon>asterids</taxon>
        <taxon>campanulids</taxon>
        <taxon>Asterales</taxon>
        <taxon>Asteraceae</taxon>
        <taxon>Cichorioideae</taxon>
        <taxon>Cichorieae</taxon>
        <taxon>Lactucinae</taxon>
        <taxon>Lactuca</taxon>
    </lineage>
</organism>
<dbReference type="Proteomes" id="UP001177003">
    <property type="component" value="Chromosome 3"/>
</dbReference>